<sequence>MLLSILNTWGHFFGHGSLANCNIKEEWLYLYRRKKLKFYWPIIKEFQKNIFYNNSSIIISSNYRRNGSSSHLKIENEG</sequence>
<dbReference type="EMBL" id="CAJVCH010538126">
    <property type="protein sequence ID" value="CAG7825970.1"/>
    <property type="molecule type" value="Genomic_DNA"/>
</dbReference>
<reference evidence="1" key="1">
    <citation type="submission" date="2021-06" db="EMBL/GenBank/DDBJ databases">
        <authorList>
            <person name="Hodson N. C."/>
            <person name="Mongue J. A."/>
            <person name="Jaron S. K."/>
        </authorList>
    </citation>
    <scope>NUCLEOTIDE SEQUENCE</scope>
</reference>
<protein>
    <submittedName>
        <fullName evidence="1">Uncharacterized protein</fullName>
    </submittedName>
</protein>
<accession>A0A8J2L6M5</accession>
<evidence type="ECO:0000313" key="1">
    <source>
        <dbReference type="EMBL" id="CAG7825970.1"/>
    </source>
</evidence>
<dbReference type="AlphaFoldDB" id="A0A8J2L6M5"/>
<dbReference type="Proteomes" id="UP000708208">
    <property type="component" value="Unassembled WGS sequence"/>
</dbReference>
<name>A0A8J2L6M5_9HEXA</name>
<comment type="caution">
    <text evidence="1">The sequence shown here is derived from an EMBL/GenBank/DDBJ whole genome shotgun (WGS) entry which is preliminary data.</text>
</comment>
<gene>
    <name evidence="1" type="ORF">AFUS01_LOCUS36045</name>
</gene>
<organism evidence="1 2">
    <name type="scientific">Allacma fusca</name>
    <dbReference type="NCBI Taxonomy" id="39272"/>
    <lineage>
        <taxon>Eukaryota</taxon>
        <taxon>Metazoa</taxon>
        <taxon>Ecdysozoa</taxon>
        <taxon>Arthropoda</taxon>
        <taxon>Hexapoda</taxon>
        <taxon>Collembola</taxon>
        <taxon>Symphypleona</taxon>
        <taxon>Sminthuridae</taxon>
        <taxon>Allacma</taxon>
    </lineage>
</organism>
<keyword evidence="2" id="KW-1185">Reference proteome</keyword>
<proteinExistence type="predicted"/>
<evidence type="ECO:0000313" key="2">
    <source>
        <dbReference type="Proteomes" id="UP000708208"/>
    </source>
</evidence>